<dbReference type="RefSeq" id="WP_259084367.1">
    <property type="nucleotide sequence ID" value="NZ_JANTYZ010000035.1"/>
</dbReference>
<name>A0A9X2ZPP1_9BACT</name>
<accession>A0A9X2ZPP1</accession>
<comment type="caution">
    <text evidence="2">The sequence shown here is derived from an EMBL/GenBank/DDBJ whole genome shotgun (WGS) entry which is preliminary data.</text>
</comment>
<evidence type="ECO:0000313" key="2">
    <source>
        <dbReference type="EMBL" id="MCS3867056.1"/>
    </source>
</evidence>
<keyword evidence="1" id="KW-0472">Membrane</keyword>
<feature type="transmembrane region" description="Helical" evidence="1">
    <location>
        <begin position="49"/>
        <end position="70"/>
    </location>
</feature>
<keyword evidence="1" id="KW-1133">Transmembrane helix</keyword>
<protein>
    <submittedName>
        <fullName evidence="2">Uncharacterized protein</fullName>
    </submittedName>
</protein>
<sequence>MKWSAEQYLISPHLARALLLALLLLLPAVLVVTYRHGRPGLDRWTVAEQWTIAGNVTAAALILAFVFGGVELGSMVRTVQTSAADTVGGKSVSVGSASVGSASVGSASVEDDEGGDTSEKVVRQVPKKEFRRRVALFYFDRMESARADTALLRAVPAALHADLEQDSFVSTYSPVGFADELRQRGYNEGLGVPLGLRDCL</sequence>
<evidence type="ECO:0000256" key="1">
    <source>
        <dbReference type="SAM" id="Phobius"/>
    </source>
</evidence>
<gene>
    <name evidence="2" type="ORF">GGP82_003640</name>
</gene>
<evidence type="ECO:0000313" key="3">
    <source>
        <dbReference type="Proteomes" id="UP001155034"/>
    </source>
</evidence>
<dbReference type="EMBL" id="JANTYZ010000035">
    <property type="protein sequence ID" value="MCS3867056.1"/>
    <property type="molecule type" value="Genomic_DNA"/>
</dbReference>
<organism evidence="2 3">
    <name type="scientific">Salinibacter ruber</name>
    <dbReference type="NCBI Taxonomy" id="146919"/>
    <lineage>
        <taxon>Bacteria</taxon>
        <taxon>Pseudomonadati</taxon>
        <taxon>Rhodothermota</taxon>
        <taxon>Rhodothermia</taxon>
        <taxon>Rhodothermales</taxon>
        <taxon>Salinibacteraceae</taxon>
        <taxon>Salinibacter</taxon>
    </lineage>
</organism>
<dbReference type="AlphaFoldDB" id="A0A9X2ZPP1"/>
<keyword evidence="1" id="KW-0812">Transmembrane</keyword>
<reference evidence="2" key="1">
    <citation type="submission" date="2022-08" db="EMBL/GenBank/DDBJ databases">
        <title>Genomic Encyclopedia of Type Strains, Phase V (KMG-V): Genome sequencing to study the core and pangenomes of soil and plant-associated prokaryotes.</title>
        <authorList>
            <person name="Whitman W."/>
        </authorList>
    </citation>
    <scope>NUCLEOTIDE SEQUENCE</scope>
    <source>
        <strain evidence="2">SP2016B</strain>
    </source>
</reference>
<proteinExistence type="predicted"/>
<dbReference type="Proteomes" id="UP001155034">
    <property type="component" value="Unassembled WGS sequence"/>
</dbReference>